<comment type="similarity">
    <text evidence="2 7">Belongs to the UPF0056 (MarC) family.</text>
</comment>
<feature type="transmembrane region" description="Helical" evidence="7">
    <location>
        <begin position="144"/>
        <end position="169"/>
    </location>
</feature>
<dbReference type="EMBL" id="CACSIO010000003">
    <property type="protein sequence ID" value="CAA0093746.1"/>
    <property type="molecule type" value="Genomic_DNA"/>
</dbReference>
<name>A0A5S9P072_9GAMM</name>
<dbReference type="EMBL" id="CACSIO010000012">
    <property type="protein sequence ID" value="CAA0109046.1"/>
    <property type="molecule type" value="Genomic_DNA"/>
</dbReference>
<organism evidence="9 12">
    <name type="scientific">BD1-7 clade bacterium</name>
    <dbReference type="NCBI Taxonomy" id="2029982"/>
    <lineage>
        <taxon>Bacteria</taxon>
        <taxon>Pseudomonadati</taxon>
        <taxon>Pseudomonadota</taxon>
        <taxon>Gammaproteobacteria</taxon>
        <taxon>Cellvibrionales</taxon>
        <taxon>Spongiibacteraceae</taxon>
        <taxon>BD1-7 clade</taxon>
    </lineage>
</organism>
<comment type="subcellular location">
    <subcellularLocation>
        <location evidence="1 7">Cell membrane</location>
        <topology evidence="1 7">Multi-pass membrane protein</topology>
    </subcellularLocation>
</comment>
<evidence type="ECO:0000313" key="8">
    <source>
        <dbReference type="EMBL" id="CAA0093746.1"/>
    </source>
</evidence>
<dbReference type="PANTHER" id="PTHR33508">
    <property type="entry name" value="UPF0056 MEMBRANE PROTEIN YHCE"/>
    <property type="match status" value="1"/>
</dbReference>
<proteinExistence type="inferred from homology"/>
<keyword evidence="6 7" id="KW-0472">Membrane</keyword>
<keyword evidence="4 7" id="KW-0812">Transmembrane</keyword>
<dbReference type="PANTHER" id="PTHR33508:SF1">
    <property type="entry name" value="UPF0056 MEMBRANE PROTEIN YHCE"/>
    <property type="match status" value="1"/>
</dbReference>
<evidence type="ECO:0000313" key="12">
    <source>
        <dbReference type="Proteomes" id="UP000434580"/>
    </source>
</evidence>
<evidence type="ECO:0000313" key="11">
    <source>
        <dbReference type="EMBL" id="CAA0115817.1"/>
    </source>
</evidence>
<evidence type="ECO:0000313" key="10">
    <source>
        <dbReference type="EMBL" id="CAA0109046.1"/>
    </source>
</evidence>
<evidence type="ECO:0000256" key="7">
    <source>
        <dbReference type="RuleBase" id="RU362048"/>
    </source>
</evidence>
<dbReference type="Pfam" id="PF01914">
    <property type="entry name" value="MarC"/>
    <property type="match status" value="1"/>
</dbReference>
<feature type="transmembrane region" description="Helical" evidence="7">
    <location>
        <begin position="181"/>
        <end position="204"/>
    </location>
</feature>
<dbReference type="Proteomes" id="UP000434580">
    <property type="component" value="Unassembled WGS sequence"/>
</dbReference>
<dbReference type="EMBL" id="CACSII010000018">
    <property type="protein sequence ID" value="CAA0115817.1"/>
    <property type="molecule type" value="Genomic_DNA"/>
</dbReference>
<accession>A0A5S9P072</accession>
<evidence type="ECO:0000256" key="2">
    <source>
        <dbReference type="ARBA" id="ARBA00009784"/>
    </source>
</evidence>
<feature type="transmembrane region" description="Helical" evidence="7">
    <location>
        <begin position="69"/>
        <end position="91"/>
    </location>
</feature>
<gene>
    <name evidence="11" type="ORF">DPBNPPHM_01998</name>
    <name evidence="9" type="ORF">DPBNPPHM_03418</name>
    <name evidence="10" type="ORF">OPDIPICF_01424</name>
    <name evidence="8" type="ORF">OPDIPICF_03893</name>
</gene>
<keyword evidence="13" id="KW-1185">Reference proteome</keyword>
<dbReference type="Proteomes" id="UP000441399">
    <property type="component" value="Unassembled WGS sequence"/>
</dbReference>
<feature type="transmembrane region" description="Helical" evidence="7">
    <location>
        <begin position="41"/>
        <end position="63"/>
    </location>
</feature>
<sequence length="209" mass="22092">MLLDNLVSQFIVLWAVIDPVGTIPVFLAVASGSRESELRKLAFAGILIAGGVLMFFILVGQVLLDSMGIPLSAFQIAGGIVLFVFAMTMIFGQSKPEQEIHMITKGMHSAVFPLAIPSIASPGAMVTVVLLTDNNRFSFVDQSVTTVIMLAVLGITLLLLLAASVIYRFIGETGASIVSRVMGLILAAVATNSILLGLGTYFGIKTIMS</sequence>
<dbReference type="OrthoDB" id="21094at2"/>
<dbReference type="EMBL" id="CACSII010000005">
    <property type="protein sequence ID" value="CAA0096496.1"/>
    <property type="molecule type" value="Genomic_DNA"/>
</dbReference>
<dbReference type="GO" id="GO:0005886">
    <property type="term" value="C:plasma membrane"/>
    <property type="evidence" value="ECO:0007669"/>
    <property type="project" value="UniProtKB-SubCell"/>
</dbReference>
<evidence type="ECO:0000256" key="6">
    <source>
        <dbReference type="ARBA" id="ARBA00023136"/>
    </source>
</evidence>
<evidence type="ECO:0000313" key="13">
    <source>
        <dbReference type="Proteomes" id="UP000441399"/>
    </source>
</evidence>
<dbReference type="InterPro" id="IPR002771">
    <property type="entry name" value="Multi_antbiot-R_MarC"/>
</dbReference>
<protein>
    <recommendedName>
        <fullName evidence="7">UPF0056 membrane protein</fullName>
    </recommendedName>
</protein>
<evidence type="ECO:0000256" key="3">
    <source>
        <dbReference type="ARBA" id="ARBA00022475"/>
    </source>
</evidence>
<feature type="transmembrane region" description="Helical" evidence="7">
    <location>
        <begin position="111"/>
        <end position="132"/>
    </location>
</feature>
<evidence type="ECO:0000256" key="4">
    <source>
        <dbReference type="ARBA" id="ARBA00022692"/>
    </source>
</evidence>
<reference evidence="12 13" key="1">
    <citation type="submission" date="2019-11" db="EMBL/GenBank/DDBJ databases">
        <authorList>
            <person name="Holert J."/>
        </authorList>
    </citation>
    <scope>NUCLEOTIDE SEQUENCE [LARGE SCALE GENOMIC DNA]</scope>
    <source>
        <strain evidence="9">BC5_2</strain>
        <strain evidence="8">SB11_3</strain>
    </source>
</reference>
<dbReference type="AlphaFoldDB" id="A0A5S9P072"/>
<dbReference type="NCBIfam" id="TIGR00427">
    <property type="entry name" value="NAAT family transporter"/>
    <property type="match status" value="1"/>
</dbReference>
<keyword evidence="5 7" id="KW-1133">Transmembrane helix</keyword>
<keyword evidence="3" id="KW-1003">Cell membrane</keyword>
<feature type="transmembrane region" description="Helical" evidence="7">
    <location>
        <begin position="6"/>
        <end position="29"/>
    </location>
</feature>
<evidence type="ECO:0000256" key="5">
    <source>
        <dbReference type="ARBA" id="ARBA00022989"/>
    </source>
</evidence>
<evidence type="ECO:0000256" key="1">
    <source>
        <dbReference type="ARBA" id="ARBA00004651"/>
    </source>
</evidence>
<evidence type="ECO:0000313" key="9">
    <source>
        <dbReference type="EMBL" id="CAA0096496.1"/>
    </source>
</evidence>